<comment type="caution">
    <text evidence="2">The sequence shown here is derived from an EMBL/GenBank/DDBJ whole genome shotgun (WGS) entry which is preliminary data.</text>
</comment>
<proteinExistence type="predicted"/>
<evidence type="ECO:0000256" key="1">
    <source>
        <dbReference type="SAM" id="MobiDB-lite"/>
    </source>
</evidence>
<evidence type="ECO:0000313" key="3">
    <source>
        <dbReference type="Proteomes" id="UP001321473"/>
    </source>
</evidence>
<dbReference type="InterPro" id="IPR042509">
    <property type="entry name" value="ZCCHC3"/>
</dbReference>
<protein>
    <recommendedName>
        <fullName evidence="4">CCHC-type domain-containing protein</fullName>
    </recommendedName>
</protein>
<dbReference type="Gene3D" id="4.10.60.10">
    <property type="entry name" value="Zinc finger, CCHC-type"/>
    <property type="match status" value="1"/>
</dbReference>
<feature type="region of interest" description="Disordered" evidence="1">
    <location>
        <begin position="205"/>
        <end position="226"/>
    </location>
</feature>
<dbReference type="GO" id="GO:0002218">
    <property type="term" value="P:activation of innate immune response"/>
    <property type="evidence" value="ECO:0007669"/>
    <property type="project" value="InterPro"/>
</dbReference>
<name>A0AAQ4D910_AMBAM</name>
<dbReference type="InterPro" id="IPR036875">
    <property type="entry name" value="Znf_CCHC_sf"/>
</dbReference>
<evidence type="ECO:0008006" key="4">
    <source>
        <dbReference type="Google" id="ProtNLM"/>
    </source>
</evidence>
<dbReference type="PANTHER" id="PTHR22639">
    <property type="entry name" value="GAG-RELATED PROTEIN"/>
    <property type="match status" value="1"/>
</dbReference>
<organism evidence="2 3">
    <name type="scientific">Amblyomma americanum</name>
    <name type="common">Lone star tick</name>
    <dbReference type="NCBI Taxonomy" id="6943"/>
    <lineage>
        <taxon>Eukaryota</taxon>
        <taxon>Metazoa</taxon>
        <taxon>Ecdysozoa</taxon>
        <taxon>Arthropoda</taxon>
        <taxon>Chelicerata</taxon>
        <taxon>Arachnida</taxon>
        <taxon>Acari</taxon>
        <taxon>Parasitiformes</taxon>
        <taxon>Ixodida</taxon>
        <taxon>Ixodoidea</taxon>
        <taxon>Ixodidae</taxon>
        <taxon>Amblyomminae</taxon>
        <taxon>Amblyomma</taxon>
    </lineage>
</organism>
<dbReference type="EMBL" id="JARKHS020033581">
    <property type="protein sequence ID" value="KAK8758950.1"/>
    <property type="molecule type" value="Genomic_DNA"/>
</dbReference>
<keyword evidence="3" id="KW-1185">Reference proteome</keyword>
<feature type="compositionally biased region" description="Acidic residues" evidence="1">
    <location>
        <begin position="206"/>
        <end position="221"/>
    </location>
</feature>
<dbReference type="SUPFAM" id="SSF57756">
    <property type="entry name" value="Retrovirus zinc finger-like domains"/>
    <property type="match status" value="1"/>
</dbReference>
<dbReference type="GO" id="GO:0003723">
    <property type="term" value="F:RNA binding"/>
    <property type="evidence" value="ECO:0007669"/>
    <property type="project" value="InterPro"/>
</dbReference>
<dbReference type="GO" id="GO:0003690">
    <property type="term" value="F:double-stranded DNA binding"/>
    <property type="evidence" value="ECO:0007669"/>
    <property type="project" value="InterPro"/>
</dbReference>
<accession>A0AAQ4D910</accession>
<evidence type="ECO:0000313" key="2">
    <source>
        <dbReference type="EMBL" id="KAK8758950.1"/>
    </source>
</evidence>
<dbReference type="Proteomes" id="UP001321473">
    <property type="component" value="Unassembled WGS sequence"/>
</dbReference>
<dbReference type="GO" id="GO:0008270">
    <property type="term" value="F:zinc ion binding"/>
    <property type="evidence" value="ECO:0007669"/>
    <property type="project" value="InterPro"/>
</dbReference>
<reference evidence="2 3" key="1">
    <citation type="journal article" date="2023" name="Arcadia Sci">
        <title>De novo assembly of a long-read Amblyomma americanum tick genome.</title>
        <authorList>
            <person name="Chou S."/>
            <person name="Poskanzer K.E."/>
            <person name="Rollins M."/>
            <person name="Thuy-Boun P.S."/>
        </authorList>
    </citation>
    <scope>NUCLEOTIDE SEQUENCE [LARGE SCALE GENOMIC DNA]</scope>
    <source>
        <strain evidence="2">F_SG_1</strain>
        <tissue evidence="2">Salivary glands</tissue>
    </source>
</reference>
<gene>
    <name evidence="2" type="ORF">V5799_003418</name>
</gene>
<dbReference type="PANTHER" id="PTHR22639:SF3">
    <property type="entry name" value="ZINC FINGER CCHC DOMAIN-CONTAINING PROTEIN 3"/>
    <property type="match status" value="1"/>
</dbReference>
<dbReference type="AlphaFoldDB" id="A0AAQ4D910"/>
<sequence length="319" mass="36208">MARSERDVATAFVGRCESVSGSPPGYRFLLPTLPSDEEEPHLARGVPYPGSEGRCNCGRRPECKGGYCVIIDPCRNEIKVKIQWLPFHIPSETLRNALSEFGEVMEIRHQEWNVSEFESAESTTRGARMVFKEGVTAEGLPHLFKFYGNLILVVVPGRAPVCVRCRRRSHIRRYCQTPRCTKCRAFGHVREDCIRTYANVTGVASEDSDDKEDIMDVEEAETTAPDDRSREMQAFFSRHIQFRTEYRESTGRMRALISCLSILIFLALSCEETKNSTRNCTFEGHDIEDGSYKNLAQPLCEGPLHQRLNYSHSVSIVTK</sequence>